<dbReference type="InterPro" id="IPR046342">
    <property type="entry name" value="CBS_dom_sf"/>
</dbReference>
<dbReference type="SUPFAM" id="SSF54631">
    <property type="entry name" value="CBS-domain pair"/>
    <property type="match status" value="1"/>
</dbReference>
<comment type="subunit">
    <text evidence="2">DNA polymerase III contains a core (composed of alpha, epsilon and theta chains) that associates with a tau subunit. This core dimerizes to form the POLIII' complex. PolIII' associates with the gamma complex (composed of gamma, delta, delta', psi and chi chains) and with the beta chain to form the complete DNA polymerase III complex.</text>
</comment>
<dbReference type="SUPFAM" id="SSF53098">
    <property type="entry name" value="Ribonuclease H-like"/>
    <property type="match status" value="1"/>
</dbReference>
<gene>
    <name evidence="5" type="ORF">GCM10017083_31820</name>
</gene>
<dbReference type="SMART" id="SM00116">
    <property type="entry name" value="CBS"/>
    <property type="match status" value="2"/>
</dbReference>
<comment type="caution">
    <text evidence="5">The sequence shown here is derived from an EMBL/GenBank/DDBJ whole genome shotgun (WGS) entry which is preliminary data.</text>
</comment>
<evidence type="ECO:0000256" key="2">
    <source>
        <dbReference type="ARBA" id="ARBA00026073"/>
    </source>
</evidence>
<dbReference type="GO" id="GO:0008408">
    <property type="term" value="F:3'-5' exonuclease activity"/>
    <property type="evidence" value="ECO:0007669"/>
    <property type="project" value="TreeGrafter"/>
</dbReference>
<dbReference type="RefSeq" id="WP_189991344.1">
    <property type="nucleotide sequence ID" value="NZ_BMZS01000007.1"/>
</dbReference>
<dbReference type="InterPro" id="IPR036397">
    <property type="entry name" value="RNaseH_sf"/>
</dbReference>
<dbReference type="Gene3D" id="3.10.580.10">
    <property type="entry name" value="CBS-domain"/>
    <property type="match status" value="1"/>
</dbReference>
<comment type="function">
    <text evidence="1">DNA polymerase III is a complex, multichain enzyme responsible for most of the replicative synthesis in bacteria. The epsilon subunit contain the editing function and is a proofreading 3'-5' exonuclease.</text>
</comment>
<dbReference type="InterPro" id="IPR013520">
    <property type="entry name" value="Ribonucl_H"/>
</dbReference>
<organism evidence="5 6">
    <name type="scientific">Thalassobaculum fulvum</name>
    <dbReference type="NCBI Taxonomy" id="1633335"/>
    <lineage>
        <taxon>Bacteria</taxon>
        <taxon>Pseudomonadati</taxon>
        <taxon>Pseudomonadota</taxon>
        <taxon>Alphaproteobacteria</taxon>
        <taxon>Rhodospirillales</taxon>
        <taxon>Thalassobaculaceae</taxon>
        <taxon>Thalassobaculum</taxon>
    </lineage>
</organism>
<name>A0A919CQC8_9PROT</name>
<protein>
    <recommendedName>
        <fullName evidence="4">CBS domain-containing protein</fullName>
    </recommendedName>
</protein>
<dbReference type="AlphaFoldDB" id="A0A919CQC8"/>
<reference evidence="5" key="2">
    <citation type="submission" date="2020-09" db="EMBL/GenBank/DDBJ databases">
        <authorList>
            <person name="Sun Q."/>
            <person name="Kim S."/>
        </authorList>
    </citation>
    <scope>NUCLEOTIDE SEQUENCE</scope>
    <source>
        <strain evidence="5">KCTC 42651</strain>
    </source>
</reference>
<dbReference type="SMART" id="SM00479">
    <property type="entry name" value="EXOIII"/>
    <property type="match status" value="1"/>
</dbReference>
<dbReference type="FunFam" id="3.30.420.10:FF:000045">
    <property type="entry name" value="3'-5' exonuclease DinG"/>
    <property type="match status" value="1"/>
</dbReference>
<dbReference type="GO" id="GO:0005829">
    <property type="term" value="C:cytosol"/>
    <property type="evidence" value="ECO:0007669"/>
    <property type="project" value="TreeGrafter"/>
</dbReference>
<evidence type="ECO:0000256" key="1">
    <source>
        <dbReference type="ARBA" id="ARBA00025483"/>
    </source>
</evidence>
<dbReference type="Pfam" id="PF03445">
    <property type="entry name" value="DUF294"/>
    <property type="match status" value="1"/>
</dbReference>
<reference evidence="5" key="1">
    <citation type="journal article" date="2014" name="Int. J. Syst. Evol. Microbiol.">
        <title>Complete genome sequence of Corynebacterium casei LMG S-19264T (=DSM 44701T), isolated from a smear-ripened cheese.</title>
        <authorList>
            <consortium name="US DOE Joint Genome Institute (JGI-PGF)"/>
            <person name="Walter F."/>
            <person name="Albersmeier A."/>
            <person name="Kalinowski J."/>
            <person name="Ruckert C."/>
        </authorList>
    </citation>
    <scope>NUCLEOTIDE SEQUENCE</scope>
    <source>
        <strain evidence="5">KCTC 42651</strain>
    </source>
</reference>
<accession>A0A919CQC8</accession>
<dbReference type="CDD" id="cd05401">
    <property type="entry name" value="NT_GlnE_GlnD_like"/>
    <property type="match status" value="1"/>
</dbReference>
<dbReference type="Pfam" id="PF10335">
    <property type="entry name" value="DUF294_C"/>
    <property type="match status" value="1"/>
</dbReference>
<dbReference type="GO" id="GO:0008773">
    <property type="term" value="F:[protein-PII] uridylyltransferase activity"/>
    <property type="evidence" value="ECO:0007669"/>
    <property type="project" value="InterPro"/>
</dbReference>
<dbReference type="Proteomes" id="UP000630353">
    <property type="component" value="Unassembled WGS sequence"/>
</dbReference>
<feature type="domain" description="CBS" evidence="4">
    <location>
        <begin position="238"/>
        <end position="303"/>
    </location>
</feature>
<proteinExistence type="predicted"/>
<feature type="domain" description="CBS" evidence="4">
    <location>
        <begin position="309"/>
        <end position="366"/>
    </location>
</feature>
<evidence type="ECO:0000313" key="6">
    <source>
        <dbReference type="Proteomes" id="UP000630353"/>
    </source>
</evidence>
<dbReference type="Pfam" id="PF00571">
    <property type="entry name" value="CBS"/>
    <property type="match status" value="2"/>
</dbReference>
<evidence type="ECO:0000259" key="4">
    <source>
        <dbReference type="PROSITE" id="PS51371"/>
    </source>
</evidence>
<dbReference type="PROSITE" id="PS51371">
    <property type="entry name" value="CBS"/>
    <property type="match status" value="2"/>
</dbReference>
<dbReference type="InterPro" id="IPR005105">
    <property type="entry name" value="GlnD_Uridyltrans_N"/>
</dbReference>
<dbReference type="InterPro" id="IPR012337">
    <property type="entry name" value="RNaseH-like_sf"/>
</dbReference>
<dbReference type="InterPro" id="IPR018821">
    <property type="entry name" value="DUF294_put_nucleoTrafse_sb-bd"/>
</dbReference>
<dbReference type="EMBL" id="BMZS01000007">
    <property type="protein sequence ID" value="GHD54377.1"/>
    <property type="molecule type" value="Genomic_DNA"/>
</dbReference>
<dbReference type="CDD" id="cd06127">
    <property type="entry name" value="DEDDh"/>
    <property type="match status" value="1"/>
</dbReference>
<dbReference type="GO" id="GO:0003676">
    <property type="term" value="F:nucleic acid binding"/>
    <property type="evidence" value="ECO:0007669"/>
    <property type="project" value="InterPro"/>
</dbReference>
<dbReference type="GO" id="GO:0045004">
    <property type="term" value="P:DNA replication proofreading"/>
    <property type="evidence" value="ECO:0007669"/>
    <property type="project" value="TreeGrafter"/>
</dbReference>
<evidence type="ECO:0000313" key="5">
    <source>
        <dbReference type="EMBL" id="GHD54377.1"/>
    </source>
</evidence>
<sequence>MTPITGATPLFALEAVALDLETTGLDAAKALIVQVGAVPIAKATLGGAAAYERLVDPGAPIPPASTQVHGIADATVKGAPALPAVWGEVTALLDGRVVIGHTIGFDLTVLANEARRHRLPWRKPRALCVRMLAAVAAPTLASHSLDALASWLGLETRDRHRALGDAEAAGLVFLALLPHLEAKGIRTLAEAERACRRLSGELERQQGAGWEAPVEEPRDEVLGSFDTYPYRHRVGDIMASPPVVVPPETTLKAAIDIMTARSISSVFVTSDGRPGRDVAEYAIVTERDAMRRIAAAGAPALDEPVGPIGSRPLVTIRENAFLYRAVGRMGRVGSRHLGVRSDSDALVGVVSARDLLKLRAGPAITLADAIEQAGSARDLALAWSTLPVVVRSLLAEGVDAHVVCRIVSEEIRSMTRRAGVLAADAMRADGKGDAPCPYAVMVLGSGGRGESLLVPDQDNAVVFAAGAPDGPEDRWFAELGDRLATILDEAGIPYCTGGVMAKNPDWRGSLETWTERIARWVRLSRPQDLLNVDIFFDEAPVHGTLGLGHTLFEAAYAAGRENPTFAKLLGERLASVPSPVSLFGKIRGENGRLDLKQHILFPVASAARTLAIRHGIEERSTRARLGGLIARGIGSEADLSALMEAHALGVSLTLDQQSRDIAAGLKPSRMVEIGTLTRQQRSDLKQALGHLQHIPTLLRDLMF</sequence>
<dbReference type="InterPro" id="IPR000644">
    <property type="entry name" value="CBS_dom"/>
</dbReference>
<dbReference type="PANTHER" id="PTHR30231:SF41">
    <property type="entry name" value="DNA POLYMERASE III SUBUNIT EPSILON"/>
    <property type="match status" value="1"/>
</dbReference>
<keyword evidence="6" id="KW-1185">Reference proteome</keyword>
<dbReference type="Gene3D" id="3.30.420.10">
    <property type="entry name" value="Ribonuclease H-like superfamily/Ribonuclease H"/>
    <property type="match status" value="1"/>
</dbReference>
<dbReference type="Pfam" id="PF00929">
    <property type="entry name" value="RNase_T"/>
    <property type="match status" value="1"/>
</dbReference>
<dbReference type="PANTHER" id="PTHR30231">
    <property type="entry name" value="DNA POLYMERASE III SUBUNIT EPSILON"/>
    <property type="match status" value="1"/>
</dbReference>
<evidence type="ECO:0000256" key="3">
    <source>
        <dbReference type="PROSITE-ProRule" id="PRU00703"/>
    </source>
</evidence>
<keyword evidence="3" id="KW-0129">CBS domain</keyword>